<accession>A0A644ZQQ2</accession>
<dbReference type="SUPFAM" id="SSF142433">
    <property type="entry name" value="CinA-like"/>
    <property type="match status" value="1"/>
</dbReference>
<reference evidence="2" key="1">
    <citation type="submission" date="2019-08" db="EMBL/GenBank/DDBJ databases">
        <authorList>
            <person name="Kucharzyk K."/>
            <person name="Murdoch R.W."/>
            <person name="Higgins S."/>
            <person name="Loffler F."/>
        </authorList>
    </citation>
    <scope>NUCLEOTIDE SEQUENCE</scope>
</reference>
<gene>
    <name evidence="2" type="primary">cinA_10</name>
    <name evidence="2" type="ORF">SDC9_89983</name>
</gene>
<protein>
    <submittedName>
        <fullName evidence="2">CinA-like protein</fullName>
    </submittedName>
</protein>
<comment type="caution">
    <text evidence="2">The sequence shown here is derived from an EMBL/GenBank/DDBJ whole genome shotgun (WGS) entry which is preliminary data.</text>
</comment>
<dbReference type="Pfam" id="PF02464">
    <property type="entry name" value="CinA"/>
    <property type="match status" value="1"/>
</dbReference>
<evidence type="ECO:0000313" key="2">
    <source>
        <dbReference type="EMBL" id="MPM43310.1"/>
    </source>
</evidence>
<dbReference type="EMBL" id="VSSQ01010055">
    <property type="protein sequence ID" value="MPM43310.1"/>
    <property type="molecule type" value="Genomic_DNA"/>
</dbReference>
<dbReference type="AlphaFoldDB" id="A0A644ZQQ2"/>
<dbReference type="NCBIfam" id="TIGR00199">
    <property type="entry name" value="PncC_domain"/>
    <property type="match status" value="1"/>
</dbReference>
<sequence>MVSSRITDIPGSSDYLIGSIVCYSNEIKINEVNVPFAIIENYGAVSQETAKAMAIGIKDKFKADIGVGITGIAGPGGAVDSKPVGLVYVAIDGVKGSLCEKYNFYGDRVDIKYRTSQAVLDIIRRYALTI</sequence>
<name>A0A644ZQQ2_9ZZZZ</name>
<evidence type="ECO:0000259" key="1">
    <source>
        <dbReference type="Pfam" id="PF02464"/>
    </source>
</evidence>
<dbReference type="InterPro" id="IPR036653">
    <property type="entry name" value="CinA-like_C"/>
</dbReference>
<dbReference type="Gene3D" id="3.90.950.20">
    <property type="entry name" value="CinA-like"/>
    <property type="match status" value="1"/>
</dbReference>
<proteinExistence type="predicted"/>
<organism evidence="2">
    <name type="scientific">bioreactor metagenome</name>
    <dbReference type="NCBI Taxonomy" id="1076179"/>
    <lineage>
        <taxon>unclassified sequences</taxon>
        <taxon>metagenomes</taxon>
        <taxon>ecological metagenomes</taxon>
    </lineage>
</organism>
<feature type="domain" description="CinA C-terminal" evidence="1">
    <location>
        <begin position="1"/>
        <end position="126"/>
    </location>
</feature>
<dbReference type="InterPro" id="IPR008136">
    <property type="entry name" value="CinA_C"/>
</dbReference>